<evidence type="ECO:0000313" key="5">
    <source>
        <dbReference type="Proteomes" id="UP000267464"/>
    </source>
</evidence>
<evidence type="ECO:0000313" key="4">
    <source>
        <dbReference type="EMBL" id="RQP23112.1"/>
    </source>
</evidence>
<keyword evidence="5" id="KW-1185">Reference proteome</keyword>
<dbReference type="RefSeq" id="WP_124541856.1">
    <property type="nucleotide sequence ID" value="NZ_QUSW01000005.1"/>
</dbReference>
<dbReference type="Pfam" id="PF01323">
    <property type="entry name" value="DSBA"/>
    <property type="match status" value="1"/>
</dbReference>
<dbReference type="PIRSF" id="PIRSF006386">
    <property type="entry name" value="HCCAis_GSTk"/>
    <property type="match status" value="1"/>
</dbReference>
<dbReference type="GO" id="GO:0018845">
    <property type="term" value="F:2-hydroxychromene-2-carboxylate isomerase activity"/>
    <property type="evidence" value="ECO:0007669"/>
    <property type="project" value="UniProtKB-UniRule"/>
</dbReference>
<feature type="domain" description="DSBA-like thioredoxin" evidence="3">
    <location>
        <begin position="4"/>
        <end position="188"/>
    </location>
</feature>
<comment type="similarity">
    <text evidence="1">Belongs to the GST superfamily. NadH family.</text>
</comment>
<dbReference type="EC" id="5.99.1.4" evidence="1"/>
<evidence type="ECO:0000256" key="2">
    <source>
        <dbReference type="PIRSR" id="PIRSR006386-1"/>
    </source>
</evidence>
<dbReference type="PANTHER" id="PTHR42943">
    <property type="entry name" value="GLUTATHIONE S-TRANSFERASE KAPPA"/>
    <property type="match status" value="1"/>
</dbReference>
<dbReference type="InterPro" id="IPR036249">
    <property type="entry name" value="Thioredoxin-like_sf"/>
</dbReference>
<dbReference type="GO" id="GO:0006749">
    <property type="term" value="P:glutathione metabolic process"/>
    <property type="evidence" value="ECO:0007669"/>
    <property type="project" value="TreeGrafter"/>
</dbReference>
<dbReference type="OrthoDB" id="8560325at2"/>
<feature type="active site" description="Nucleophile" evidence="2">
    <location>
        <position position="12"/>
    </location>
</feature>
<dbReference type="Gene3D" id="3.40.30.10">
    <property type="entry name" value="Glutaredoxin"/>
    <property type="match status" value="1"/>
</dbReference>
<dbReference type="CDD" id="cd03022">
    <property type="entry name" value="DsbA_HCCA_Iso"/>
    <property type="match status" value="1"/>
</dbReference>
<dbReference type="SUPFAM" id="SSF52833">
    <property type="entry name" value="Thioredoxin-like"/>
    <property type="match status" value="1"/>
</dbReference>
<dbReference type="InterPro" id="IPR044087">
    <property type="entry name" value="NahD-like"/>
</dbReference>
<reference evidence="4 5" key="1">
    <citation type="submission" date="2018-08" db="EMBL/GenBank/DDBJ databases">
        <authorList>
            <person name="Khan S.A."/>
            <person name="Jeon C.O."/>
            <person name="Chun B.H."/>
            <person name="Jeong S.E."/>
        </authorList>
    </citation>
    <scope>NUCLEOTIDE SEQUENCE [LARGE SCALE GENOMIC DNA]</scope>
    <source>
        <strain evidence="4 5">S-16</strain>
    </source>
</reference>
<evidence type="ECO:0000256" key="1">
    <source>
        <dbReference type="PIRNR" id="PIRNR006386"/>
    </source>
</evidence>
<dbReference type="InterPro" id="IPR014440">
    <property type="entry name" value="HCCAis_GSTk"/>
</dbReference>
<comment type="caution">
    <text evidence="4">The sequence shown here is derived from an EMBL/GenBank/DDBJ whole genome shotgun (WGS) entry which is preliminary data.</text>
</comment>
<dbReference type="EMBL" id="QUSW01000005">
    <property type="protein sequence ID" value="RQP23112.1"/>
    <property type="molecule type" value="Genomic_DNA"/>
</dbReference>
<protein>
    <recommendedName>
        <fullName evidence="1">2-hydroxychromene-2-carboxylate isomerase</fullName>
        <ecNumber evidence="1">5.99.1.4</ecNumber>
    </recommendedName>
</protein>
<accession>A0A3N7IWF8</accession>
<name>A0A3N7IWF8_9BURK</name>
<dbReference type="PANTHER" id="PTHR42943:SF2">
    <property type="entry name" value="GLUTATHIONE S-TRANSFERASE KAPPA 1"/>
    <property type="match status" value="1"/>
</dbReference>
<evidence type="ECO:0000259" key="3">
    <source>
        <dbReference type="Pfam" id="PF01323"/>
    </source>
</evidence>
<dbReference type="InterPro" id="IPR001853">
    <property type="entry name" value="DSBA-like_thioredoxin_dom"/>
</dbReference>
<comment type="catalytic activity">
    <reaction evidence="1">
        <text>2-hydroxychromene-2-carboxylate = (3E)-4-(2-hydroxyphenyl)-2-oxobut-3-enoate</text>
        <dbReference type="Rhea" id="RHEA:27401"/>
        <dbReference type="ChEBI" id="CHEBI:59350"/>
        <dbReference type="ChEBI" id="CHEBI:59353"/>
        <dbReference type="EC" id="5.99.1.4"/>
    </reaction>
</comment>
<dbReference type="AlphaFoldDB" id="A0A3N7IWF8"/>
<dbReference type="Proteomes" id="UP000267464">
    <property type="component" value="Unassembled WGS sequence"/>
</dbReference>
<dbReference type="InterPro" id="IPR051924">
    <property type="entry name" value="GST_Kappa/NadH"/>
</dbReference>
<proteinExistence type="inferred from homology"/>
<dbReference type="GO" id="GO:1901170">
    <property type="term" value="P:naphthalene catabolic process"/>
    <property type="evidence" value="ECO:0007669"/>
    <property type="project" value="InterPro"/>
</dbReference>
<organism evidence="4 5">
    <name type="scientific">Piscinibacter terrae</name>
    <dbReference type="NCBI Taxonomy" id="2496871"/>
    <lineage>
        <taxon>Bacteria</taxon>
        <taxon>Pseudomonadati</taxon>
        <taxon>Pseudomonadota</taxon>
        <taxon>Betaproteobacteria</taxon>
        <taxon>Burkholderiales</taxon>
        <taxon>Sphaerotilaceae</taxon>
        <taxon>Piscinibacter</taxon>
    </lineage>
</organism>
<dbReference type="GO" id="GO:0004602">
    <property type="term" value="F:glutathione peroxidase activity"/>
    <property type="evidence" value="ECO:0007669"/>
    <property type="project" value="TreeGrafter"/>
</dbReference>
<keyword evidence="1 4" id="KW-0413">Isomerase</keyword>
<dbReference type="GO" id="GO:0004364">
    <property type="term" value="F:glutathione transferase activity"/>
    <property type="evidence" value="ECO:0007669"/>
    <property type="project" value="TreeGrafter"/>
</dbReference>
<sequence>MKHLRFYFDVISPFAWLAFAKLPKVIEGHSVTVDYQPVLFAGLLSHWGQKGPAEIEPKRAWTFRHVYWQAHRDGVPLQTPAQHPFNPLALLRLAMACAPEGMTPGRHACEKIFRHVWEGGGDANDPARLQALTQALAPGRDPNSDAVKQALKASTDQAIARGVFGVPTVELDGRLFWGVDALDMVSASLRGDPWFDGPDWSRAAVAPPGVVRPPKGNP</sequence>
<gene>
    <name evidence="4" type="ORF">DZC73_18500</name>
</gene>
<reference evidence="4 5" key="2">
    <citation type="submission" date="2018-12" db="EMBL/GenBank/DDBJ databases">
        <title>Rhizobacter gummiphilus sp. nov., a rubber-degrading bacterium isolated from the soil of a botanical garden in Japan.</title>
        <authorList>
            <person name="Shunsuke S.S."/>
        </authorList>
    </citation>
    <scope>NUCLEOTIDE SEQUENCE [LARGE SCALE GENOMIC DNA]</scope>
    <source>
        <strain evidence="4 5">S-16</strain>
    </source>
</reference>